<dbReference type="EMBL" id="JBHMEW010000008">
    <property type="protein sequence ID" value="MFB9210644.1"/>
    <property type="molecule type" value="Genomic_DNA"/>
</dbReference>
<evidence type="ECO:0000256" key="6">
    <source>
        <dbReference type="ARBA" id="ARBA00023237"/>
    </source>
</evidence>
<dbReference type="InterPro" id="IPR039426">
    <property type="entry name" value="TonB-dep_rcpt-like"/>
</dbReference>
<comment type="caution">
    <text evidence="10">The sequence shown here is derived from an EMBL/GenBank/DDBJ whole genome shotgun (WGS) entry which is preliminary data.</text>
</comment>
<evidence type="ECO:0000256" key="4">
    <source>
        <dbReference type="ARBA" id="ARBA00022692"/>
    </source>
</evidence>
<dbReference type="InterPro" id="IPR008969">
    <property type="entry name" value="CarboxyPept-like_regulatory"/>
</dbReference>
<evidence type="ECO:0000256" key="2">
    <source>
        <dbReference type="ARBA" id="ARBA00022448"/>
    </source>
</evidence>
<evidence type="ECO:0000313" key="10">
    <source>
        <dbReference type="EMBL" id="MFB9210644.1"/>
    </source>
</evidence>
<evidence type="ECO:0000256" key="8">
    <source>
        <dbReference type="SAM" id="SignalP"/>
    </source>
</evidence>
<feature type="domain" description="TonB-dependent receptor plug" evidence="9">
    <location>
        <begin position="121"/>
        <end position="228"/>
    </location>
</feature>
<keyword evidence="11" id="KW-1185">Reference proteome</keyword>
<name>A0ABV5J3T6_9BACT</name>
<evidence type="ECO:0000256" key="5">
    <source>
        <dbReference type="ARBA" id="ARBA00023136"/>
    </source>
</evidence>
<sequence>MEQYLQKKMAALVLCFLLVSLSAWAQSGKTINGMVVDQATQQPIPGATVLEKGTSNGTATDLDGNYTLELTTENAVLQVSFIGYTTQEIEVGNASEINVELSEDISQLDEVVVVGYGTQKRSDITGSVASVPKERLTNLPVTDVTQAIQGTTAGLNVSQTSSVPGSSANMQIRGVNSINANTSPFIVVDGVPFFGSINDLNPNDIESIEILKDASAVAIYGTRGANGVILITTKRGSATAGEPVIKYSGYTGFENMAHVLEPMGPDRYVQKYADFVSANDLPMTDVLPNASEVQNYNAGITTDWLDQADQQGRINEHNLSITGGTENVQYYVSGSRLKQKGVVRGYQFQRTSIRSNLDANITDFLRVGTSAFFSDNNSDGGRVNLLEATAMSPYSVPFDDQGNYITFPMAPEELFRNPLLGLTVDRVDRDKTLSGSGYAEITPSFIPGLKYRLNGTYVYNIDRTAQYTGRAANDQSGTANVSNTERSNWVLENIISYAKDIDKHHIDITGLYSAQEVTYFNNSAQSRGFINDALSYYNMSAGTTQSTDSEGNSYTLLSQMGRINYSYDSRYLLTVTGRRDGYSAFGADTDKYGFFPSMAIGWNIHNEEFMKNHPSVGELKLRLSHGQAGNQAIGVNQTASTAATVLQPFGGAALVGVIYNSLGNANLNWETTTSTNLALDFGVVNNRVRGTVEVYKTKTKDILLRRNLPTVTGYGSVLTNLGEMQNKGIEFTINTVNIENKDFSWETSLNFSTYKNEILELYGDGQDDVGNRWFIGEPLRVIYDYEKLGIWQEGEDASDTDPLANPGDIKFRDQNNDGQITDADRVIVGQVDPKWIGGLTNTFRYKNWNLSVFIQTSQGGMKNNNNLTYADEAGRRNLPAEFNYWTPENPSNYWPSLAAFRNYRGYGFAEDYSYVRIKDARLSYVVPAYMLEKYHIKGLTVYAAGRNLHTFTDWFGWDPENNYSPRGSGDWTNNYPLVRSISFGINLTL</sequence>
<dbReference type="Gene3D" id="2.40.170.20">
    <property type="entry name" value="TonB-dependent receptor, beta-barrel domain"/>
    <property type="match status" value="1"/>
</dbReference>
<reference evidence="10 11" key="1">
    <citation type="submission" date="2024-09" db="EMBL/GenBank/DDBJ databases">
        <authorList>
            <person name="Sun Q."/>
            <person name="Mori K."/>
        </authorList>
    </citation>
    <scope>NUCLEOTIDE SEQUENCE [LARGE SCALE GENOMIC DNA]</scope>
    <source>
        <strain evidence="10 11">CECT 7682</strain>
    </source>
</reference>
<comment type="subcellular location">
    <subcellularLocation>
        <location evidence="1 7">Cell outer membrane</location>
        <topology evidence="1 7">Multi-pass membrane protein</topology>
    </subcellularLocation>
</comment>
<evidence type="ECO:0000313" key="11">
    <source>
        <dbReference type="Proteomes" id="UP001589654"/>
    </source>
</evidence>
<dbReference type="Gene3D" id="2.170.130.10">
    <property type="entry name" value="TonB-dependent receptor, plug domain"/>
    <property type="match status" value="1"/>
</dbReference>
<dbReference type="Gene3D" id="2.60.40.1120">
    <property type="entry name" value="Carboxypeptidase-like, regulatory domain"/>
    <property type="match status" value="1"/>
</dbReference>
<keyword evidence="8" id="KW-0732">Signal</keyword>
<feature type="chain" id="PRO_5046476255" evidence="8">
    <location>
        <begin position="26"/>
        <end position="989"/>
    </location>
</feature>
<evidence type="ECO:0000259" key="9">
    <source>
        <dbReference type="Pfam" id="PF07715"/>
    </source>
</evidence>
<dbReference type="Pfam" id="PF07715">
    <property type="entry name" value="Plug"/>
    <property type="match status" value="1"/>
</dbReference>
<keyword evidence="6 7" id="KW-0998">Cell outer membrane</keyword>
<evidence type="ECO:0000256" key="1">
    <source>
        <dbReference type="ARBA" id="ARBA00004571"/>
    </source>
</evidence>
<organism evidence="10 11">
    <name type="scientific">Echinicola jeungdonensis</name>
    <dbReference type="NCBI Taxonomy" id="709343"/>
    <lineage>
        <taxon>Bacteria</taxon>
        <taxon>Pseudomonadati</taxon>
        <taxon>Bacteroidota</taxon>
        <taxon>Cytophagia</taxon>
        <taxon>Cytophagales</taxon>
        <taxon>Cyclobacteriaceae</taxon>
        <taxon>Echinicola</taxon>
    </lineage>
</organism>
<keyword evidence="5 7" id="KW-0472">Membrane</keyword>
<dbReference type="NCBIfam" id="TIGR04056">
    <property type="entry name" value="OMP_RagA_SusC"/>
    <property type="match status" value="1"/>
</dbReference>
<evidence type="ECO:0000256" key="3">
    <source>
        <dbReference type="ARBA" id="ARBA00022452"/>
    </source>
</evidence>
<keyword evidence="2 7" id="KW-0813">Transport</keyword>
<dbReference type="Pfam" id="PF13715">
    <property type="entry name" value="CarbopepD_reg_2"/>
    <property type="match status" value="1"/>
</dbReference>
<protein>
    <submittedName>
        <fullName evidence="10">SusC/RagA family TonB-linked outer membrane protein</fullName>
    </submittedName>
</protein>
<feature type="signal peptide" evidence="8">
    <location>
        <begin position="1"/>
        <end position="25"/>
    </location>
</feature>
<dbReference type="InterPro" id="IPR023996">
    <property type="entry name" value="TonB-dep_OMP_SusC/RagA"/>
</dbReference>
<proteinExistence type="inferred from homology"/>
<dbReference type="NCBIfam" id="TIGR04057">
    <property type="entry name" value="SusC_RagA_signa"/>
    <property type="match status" value="1"/>
</dbReference>
<dbReference type="Proteomes" id="UP001589654">
    <property type="component" value="Unassembled WGS sequence"/>
</dbReference>
<dbReference type="InterPro" id="IPR037066">
    <property type="entry name" value="Plug_dom_sf"/>
</dbReference>
<dbReference type="RefSeq" id="WP_290246893.1">
    <property type="nucleotide sequence ID" value="NZ_JAUFQT010000001.1"/>
</dbReference>
<dbReference type="InterPro" id="IPR012910">
    <property type="entry name" value="Plug_dom"/>
</dbReference>
<dbReference type="InterPro" id="IPR036942">
    <property type="entry name" value="Beta-barrel_TonB_sf"/>
</dbReference>
<dbReference type="SUPFAM" id="SSF56935">
    <property type="entry name" value="Porins"/>
    <property type="match status" value="1"/>
</dbReference>
<dbReference type="SUPFAM" id="SSF49464">
    <property type="entry name" value="Carboxypeptidase regulatory domain-like"/>
    <property type="match status" value="1"/>
</dbReference>
<comment type="similarity">
    <text evidence="7">Belongs to the TonB-dependent receptor family.</text>
</comment>
<accession>A0ABV5J3T6</accession>
<keyword evidence="4 7" id="KW-0812">Transmembrane</keyword>
<evidence type="ECO:0000256" key="7">
    <source>
        <dbReference type="PROSITE-ProRule" id="PRU01360"/>
    </source>
</evidence>
<dbReference type="InterPro" id="IPR023997">
    <property type="entry name" value="TonB-dep_OMP_SusC/RagA_CS"/>
</dbReference>
<gene>
    <name evidence="10" type="ORF">ACFFUR_02410</name>
</gene>
<dbReference type="PROSITE" id="PS52016">
    <property type="entry name" value="TONB_DEPENDENT_REC_3"/>
    <property type="match status" value="1"/>
</dbReference>
<keyword evidence="3 7" id="KW-1134">Transmembrane beta strand</keyword>